<dbReference type="AlphaFoldDB" id="A0A2M8W725"/>
<evidence type="ECO:0000256" key="1">
    <source>
        <dbReference type="SAM" id="MobiDB-lite"/>
    </source>
</evidence>
<name>A0A2M8W725_9MICO</name>
<accession>A0A2M8W725</accession>
<evidence type="ECO:0000313" key="2">
    <source>
        <dbReference type="EMBL" id="PJI86730.1"/>
    </source>
</evidence>
<sequence>MGSVTVRPVTPAALVEGVVATVLAVGASGASGASGGRLRVVVDGDPSTRPDALADALVAPLEAAGRAVVRVAAALFWRPASQRFEHGREDVTALRDLWLDERALRREVLDPFGPGGTGEYLPSLRDPRTDRSTRSVRRPTPAGTVLVVDGSLLLGRALPFDVAIHLSTRPGTRSRVARDAPDVLPPWTLPAYVAYADEVDPERVAGVAVRYDDHRHPAVVERADA</sequence>
<comment type="caution">
    <text evidence="2">The sequence shown here is derived from an EMBL/GenBank/DDBJ whole genome shotgun (WGS) entry which is preliminary data.</text>
</comment>
<organism evidence="2 3">
    <name type="scientific">Luteimicrobium subarcticum</name>
    <dbReference type="NCBI Taxonomy" id="620910"/>
    <lineage>
        <taxon>Bacteria</taxon>
        <taxon>Bacillati</taxon>
        <taxon>Actinomycetota</taxon>
        <taxon>Actinomycetes</taxon>
        <taxon>Micrococcales</taxon>
        <taxon>Luteimicrobium</taxon>
    </lineage>
</organism>
<dbReference type="InterPro" id="IPR027417">
    <property type="entry name" value="P-loop_NTPase"/>
</dbReference>
<feature type="region of interest" description="Disordered" evidence="1">
    <location>
        <begin position="115"/>
        <end position="138"/>
    </location>
</feature>
<protein>
    <recommendedName>
        <fullName evidence="4">Uridine kinase</fullName>
    </recommendedName>
</protein>
<evidence type="ECO:0008006" key="4">
    <source>
        <dbReference type="Google" id="ProtNLM"/>
    </source>
</evidence>
<gene>
    <name evidence="2" type="ORF">CLV34_2652</name>
</gene>
<dbReference type="EMBL" id="PGTZ01000010">
    <property type="protein sequence ID" value="PJI86730.1"/>
    <property type="molecule type" value="Genomic_DNA"/>
</dbReference>
<dbReference type="Gene3D" id="3.40.50.300">
    <property type="entry name" value="P-loop containing nucleotide triphosphate hydrolases"/>
    <property type="match status" value="1"/>
</dbReference>
<keyword evidence="3" id="KW-1185">Reference proteome</keyword>
<dbReference type="Proteomes" id="UP000231586">
    <property type="component" value="Unassembled WGS sequence"/>
</dbReference>
<reference evidence="2 3" key="1">
    <citation type="submission" date="2017-11" db="EMBL/GenBank/DDBJ databases">
        <title>Genomic Encyclopedia of Archaeal and Bacterial Type Strains, Phase II (KMG-II): From Individual Species to Whole Genera.</title>
        <authorList>
            <person name="Goeker M."/>
        </authorList>
    </citation>
    <scope>NUCLEOTIDE SEQUENCE [LARGE SCALE GENOMIC DNA]</scope>
    <source>
        <strain evidence="2 3">DSM 22413</strain>
    </source>
</reference>
<proteinExistence type="predicted"/>
<evidence type="ECO:0000313" key="3">
    <source>
        <dbReference type="Proteomes" id="UP000231586"/>
    </source>
</evidence>